<organism evidence="3 4">
    <name type="scientific">Rudanella paleaurantiibacter</name>
    <dbReference type="NCBI Taxonomy" id="2614655"/>
    <lineage>
        <taxon>Bacteria</taxon>
        <taxon>Pseudomonadati</taxon>
        <taxon>Bacteroidota</taxon>
        <taxon>Cytophagia</taxon>
        <taxon>Cytophagales</taxon>
        <taxon>Cytophagaceae</taxon>
        <taxon>Rudanella</taxon>
    </lineage>
</organism>
<dbReference type="Pfam" id="PF02470">
    <property type="entry name" value="MlaD"/>
    <property type="match status" value="1"/>
</dbReference>
<accession>A0A7J5TZX8</accession>
<keyword evidence="4" id="KW-1185">Reference proteome</keyword>
<dbReference type="PANTHER" id="PTHR33371:SF4">
    <property type="entry name" value="INTERMEMBRANE PHOSPHOLIPID TRANSPORT SYSTEM BINDING PROTEIN MLAD"/>
    <property type="match status" value="1"/>
</dbReference>
<feature type="coiled-coil region" evidence="1">
    <location>
        <begin position="214"/>
        <end position="241"/>
    </location>
</feature>
<dbReference type="PANTHER" id="PTHR33371">
    <property type="entry name" value="INTERMEMBRANE PHOSPHOLIPID TRANSPORT SYSTEM BINDING PROTEIN MLAD-RELATED"/>
    <property type="match status" value="1"/>
</dbReference>
<feature type="domain" description="Mce/MlaD" evidence="2">
    <location>
        <begin position="19"/>
        <end position="94"/>
    </location>
</feature>
<evidence type="ECO:0000313" key="3">
    <source>
        <dbReference type="EMBL" id="KAB7729436.1"/>
    </source>
</evidence>
<proteinExistence type="predicted"/>
<comment type="caution">
    <text evidence="3">The sequence shown here is derived from an EMBL/GenBank/DDBJ whole genome shotgun (WGS) entry which is preliminary data.</text>
</comment>
<sequence length="315" mass="34143">MFYFGFQYLKGSDFFSSDNHYRVVYDNVDGLTASNAITLNGLAVGRVKQIEILQDQGNKLMVTVAIQKRIQIAKGTRAILADGGLLGGKVIQLQIPAQSGPLENEGMLVAAKEQGLQALIREKTLPVLNNVDSLTRNLNVIVKSFDQTGAALNATLASANRVTGTLDLTVQENRAALRTTLGNVNRLSASLIETERQLKPILAKVDNVADSLRVLELRATLANANRTVDNLQKLLAGVQQGKGSLGKLTSDEALYTNVNATTASLEKLLTDLRENPKRYVHFSLFGRKDKTQPARPGSVTTTTVITTRADSTQQP</sequence>
<evidence type="ECO:0000313" key="4">
    <source>
        <dbReference type="Proteomes" id="UP000488299"/>
    </source>
</evidence>
<gene>
    <name evidence="3" type="ORF">F5984_17345</name>
</gene>
<dbReference type="InterPro" id="IPR052336">
    <property type="entry name" value="MlaD_Phospholipid_Transporter"/>
</dbReference>
<dbReference type="AlphaFoldDB" id="A0A7J5TZX8"/>
<name>A0A7J5TZX8_9BACT</name>
<dbReference type="Proteomes" id="UP000488299">
    <property type="component" value="Unassembled WGS sequence"/>
</dbReference>
<evidence type="ECO:0000259" key="2">
    <source>
        <dbReference type="Pfam" id="PF02470"/>
    </source>
</evidence>
<dbReference type="InterPro" id="IPR003399">
    <property type="entry name" value="Mce/MlaD"/>
</dbReference>
<protein>
    <submittedName>
        <fullName evidence="3">MCE family protein</fullName>
    </submittedName>
</protein>
<evidence type="ECO:0000256" key="1">
    <source>
        <dbReference type="SAM" id="Coils"/>
    </source>
</evidence>
<keyword evidence="1" id="KW-0175">Coiled coil</keyword>
<dbReference type="EMBL" id="WELI01000006">
    <property type="protein sequence ID" value="KAB7729436.1"/>
    <property type="molecule type" value="Genomic_DNA"/>
</dbReference>
<reference evidence="3 4" key="1">
    <citation type="submission" date="2019-10" db="EMBL/GenBank/DDBJ databases">
        <title>Rudanella paleaurantiibacter sp. nov., isolated from sludge.</title>
        <authorList>
            <person name="Xu S.Q."/>
        </authorList>
    </citation>
    <scope>NUCLEOTIDE SEQUENCE [LARGE SCALE GENOMIC DNA]</scope>
    <source>
        <strain evidence="3 4">HX-22-17</strain>
    </source>
</reference>